<protein>
    <submittedName>
        <fullName evidence="3">Uncharacterized protein</fullName>
    </submittedName>
</protein>
<evidence type="ECO:0000256" key="2">
    <source>
        <dbReference type="ARBA" id="ARBA00022801"/>
    </source>
</evidence>
<dbReference type="OrthoDB" id="4694525at2759"/>
<gene>
    <name evidence="3" type="ORF">CGOC_LOCUS13313</name>
</gene>
<keyword evidence="2" id="KW-0378">Hydrolase</keyword>
<dbReference type="GO" id="GO:0016787">
    <property type="term" value="F:hydrolase activity"/>
    <property type="evidence" value="ECO:0007669"/>
    <property type="project" value="UniProtKB-KW"/>
</dbReference>
<keyword evidence="1" id="KW-0479">Metal-binding</keyword>
<evidence type="ECO:0000313" key="3">
    <source>
        <dbReference type="EMBL" id="VDN36811.1"/>
    </source>
</evidence>
<organism evidence="3 4">
    <name type="scientific">Cylicostephanus goldi</name>
    <name type="common">Nematode worm</name>
    <dbReference type="NCBI Taxonomy" id="71465"/>
    <lineage>
        <taxon>Eukaryota</taxon>
        <taxon>Metazoa</taxon>
        <taxon>Ecdysozoa</taxon>
        <taxon>Nematoda</taxon>
        <taxon>Chromadorea</taxon>
        <taxon>Rhabditida</taxon>
        <taxon>Rhabditina</taxon>
        <taxon>Rhabditomorpha</taxon>
        <taxon>Strongyloidea</taxon>
        <taxon>Strongylidae</taxon>
        <taxon>Cylicostephanus</taxon>
    </lineage>
</organism>
<evidence type="ECO:0000313" key="4">
    <source>
        <dbReference type="Proteomes" id="UP000271889"/>
    </source>
</evidence>
<reference evidence="3 4" key="1">
    <citation type="submission" date="2018-11" db="EMBL/GenBank/DDBJ databases">
        <authorList>
            <consortium name="Pathogen Informatics"/>
        </authorList>
    </citation>
    <scope>NUCLEOTIDE SEQUENCE [LARGE SCALE GENOMIC DNA]</scope>
</reference>
<dbReference type="EMBL" id="UYRV01130161">
    <property type="protein sequence ID" value="VDN36811.1"/>
    <property type="molecule type" value="Genomic_DNA"/>
</dbReference>
<dbReference type="Pfam" id="PF03571">
    <property type="entry name" value="Peptidase_M49"/>
    <property type="match status" value="1"/>
</dbReference>
<dbReference type="GO" id="GO:0046872">
    <property type="term" value="F:metal ion binding"/>
    <property type="evidence" value="ECO:0007669"/>
    <property type="project" value="UniProtKB-KW"/>
</dbReference>
<dbReference type="InterPro" id="IPR039461">
    <property type="entry name" value="Peptidase_M49"/>
</dbReference>
<proteinExistence type="predicted"/>
<sequence length="101" mass="11311">MRARSCQGFAIISEDLGIVQPVMGTLESQQLHLGYGDRSVTCYHSENINEADVEKIDSFCKAKELELWNTRLFKDLQKRDGKTVYRLRLASSKTGAVSEGA</sequence>
<keyword evidence="4" id="KW-1185">Reference proteome</keyword>
<dbReference type="AlphaFoldDB" id="A0A3P7P2U2"/>
<dbReference type="Gene3D" id="3.30.70.2600">
    <property type="match status" value="1"/>
</dbReference>
<dbReference type="Proteomes" id="UP000271889">
    <property type="component" value="Unassembled WGS sequence"/>
</dbReference>
<name>A0A3P7P2U2_CYLGO</name>
<accession>A0A3P7P2U2</accession>
<evidence type="ECO:0000256" key="1">
    <source>
        <dbReference type="ARBA" id="ARBA00022723"/>
    </source>
</evidence>